<protein>
    <submittedName>
        <fullName evidence="1">Uncharacterized protein</fullName>
    </submittedName>
</protein>
<dbReference type="EMBL" id="CZBL01000003">
    <property type="protein sequence ID" value="CUP78952.1"/>
    <property type="molecule type" value="Genomic_DNA"/>
</dbReference>
<evidence type="ECO:0000313" key="2">
    <source>
        <dbReference type="Proteomes" id="UP000095725"/>
    </source>
</evidence>
<dbReference type="RefSeq" id="WP_008766308.1">
    <property type="nucleotide sequence ID" value="NZ_CZBL01000003.1"/>
</dbReference>
<organism evidence="1 2">
    <name type="scientific">Bacteroides caccae</name>
    <dbReference type="NCBI Taxonomy" id="47678"/>
    <lineage>
        <taxon>Bacteria</taxon>
        <taxon>Pseudomonadati</taxon>
        <taxon>Bacteroidota</taxon>
        <taxon>Bacteroidia</taxon>
        <taxon>Bacteroidales</taxon>
        <taxon>Bacteroidaceae</taxon>
        <taxon>Bacteroides</taxon>
    </lineage>
</organism>
<gene>
    <name evidence="1" type="ORF">ERS852558_00982</name>
</gene>
<reference evidence="1 2" key="1">
    <citation type="submission" date="2015-09" db="EMBL/GenBank/DDBJ databases">
        <authorList>
            <consortium name="Pathogen Informatics"/>
        </authorList>
    </citation>
    <scope>NUCLEOTIDE SEQUENCE [LARGE SCALE GENOMIC DNA]</scope>
    <source>
        <strain evidence="1 2">2789STDY5834946</strain>
    </source>
</reference>
<evidence type="ECO:0000313" key="1">
    <source>
        <dbReference type="EMBL" id="CUP78952.1"/>
    </source>
</evidence>
<accession>A0A174R0E4</accession>
<dbReference type="Proteomes" id="UP000095725">
    <property type="component" value="Unassembled WGS sequence"/>
</dbReference>
<name>A0A174R0E4_9BACE</name>
<dbReference type="AlphaFoldDB" id="A0A174R0E4"/>
<sequence>MNKKKEIIRTIRNFKRILKSGNVKTILVVSDWDIYIKTYTIEEIAARFLRIKGYNVQITISDNTEHPSYQFGYIRFYRYARIKFNSN</sequence>
<proteinExistence type="predicted"/>